<sequence length="211" mass="22874">MSLADTTAVVVAAVGDSSVVANASSGGFTILGTVPVIVLTVLVGVVTCSVAIIAAVIAVLQWRYSVDALRKRLKKAQTDAIAELEDRLRLLEARTLLDLGHDLGVWRVDDTDIKDPDRALEHFLKGLGMLRWGTTVENEYITTAIKGLGEYIRVGRGGTIKDVEGKRRLFAYAVFTIGCIDDSSVRLAIGGIEREFEKLLREDKKGKTKSS</sequence>
<keyword evidence="1" id="KW-0472">Membrane</keyword>
<accession>A0A523UQL9</accession>
<keyword evidence="1" id="KW-1133">Transmembrane helix</keyword>
<comment type="caution">
    <text evidence="2">The sequence shown here is derived from an EMBL/GenBank/DDBJ whole genome shotgun (WGS) entry which is preliminary data.</text>
</comment>
<dbReference type="AlphaFoldDB" id="A0A523UQL9"/>
<dbReference type="EMBL" id="SOJN01000108">
    <property type="protein sequence ID" value="TET44820.1"/>
    <property type="molecule type" value="Genomic_DNA"/>
</dbReference>
<evidence type="ECO:0000313" key="3">
    <source>
        <dbReference type="Proteomes" id="UP000315525"/>
    </source>
</evidence>
<keyword evidence="1" id="KW-0812">Transmembrane</keyword>
<evidence type="ECO:0000313" key="2">
    <source>
        <dbReference type="EMBL" id="TET44820.1"/>
    </source>
</evidence>
<organism evidence="2 3">
    <name type="scientific">candidate division TA06 bacterium</name>
    <dbReference type="NCBI Taxonomy" id="2250710"/>
    <lineage>
        <taxon>Bacteria</taxon>
        <taxon>Bacteria division TA06</taxon>
    </lineage>
</organism>
<dbReference type="Proteomes" id="UP000315525">
    <property type="component" value="Unassembled WGS sequence"/>
</dbReference>
<name>A0A523UQL9_UNCT6</name>
<reference evidence="2 3" key="1">
    <citation type="submission" date="2019-03" db="EMBL/GenBank/DDBJ databases">
        <title>Metabolic potential of uncultured bacteria and archaea associated with petroleum seepage in deep-sea sediments.</title>
        <authorList>
            <person name="Dong X."/>
            <person name="Hubert C."/>
        </authorList>
    </citation>
    <scope>NUCLEOTIDE SEQUENCE [LARGE SCALE GENOMIC DNA]</scope>
    <source>
        <strain evidence="2">E44_bin18</strain>
    </source>
</reference>
<gene>
    <name evidence="2" type="ORF">E3J62_09185</name>
</gene>
<feature type="transmembrane region" description="Helical" evidence="1">
    <location>
        <begin position="33"/>
        <end position="62"/>
    </location>
</feature>
<evidence type="ECO:0000256" key="1">
    <source>
        <dbReference type="SAM" id="Phobius"/>
    </source>
</evidence>
<proteinExistence type="predicted"/>
<protein>
    <submittedName>
        <fullName evidence="2">Uncharacterized protein</fullName>
    </submittedName>
</protein>